<sequence length="96" mass="10560">MQLVSLGWVPELMVSLAQTRRRDGAVVSVSAHHGARSSASQGRHPDVEVRAVKVQTRWLRHGASPRARFRANSMYSWINTTVGELSSHATPISNCP</sequence>
<reference evidence="1" key="1">
    <citation type="submission" date="2019-01" db="EMBL/GenBank/DDBJ databases">
        <title>Colletotrichum abscissum LGMF1257.</title>
        <authorList>
            <person name="Baroncelli R."/>
        </authorList>
    </citation>
    <scope>NUCLEOTIDE SEQUENCE</scope>
    <source>
        <strain evidence="1">Ca142</strain>
    </source>
</reference>
<dbReference type="Proteomes" id="UP001056436">
    <property type="component" value="Unassembled WGS sequence"/>
</dbReference>
<accession>A0A9Q0B1U2</accession>
<name>A0A9Q0B1U2_9PEZI</name>
<gene>
    <name evidence="1" type="ORF">CABS02_09880</name>
</gene>
<dbReference type="AlphaFoldDB" id="A0A9Q0B1U2"/>
<evidence type="ECO:0000313" key="1">
    <source>
        <dbReference type="EMBL" id="KAI3544206.1"/>
    </source>
</evidence>
<proteinExistence type="predicted"/>
<organism evidence="1 2">
    <name type="scientific">Colletotrichum abscissum</name>
    <dbReference type="NCBI Taxonomy" id="1671311"/>
    <lineage>
        <taxon>Eukaryota</taxon>
        <taxon>Fungi</taxon>
        <taxon>Dikarya</taxon>
        <taxon>Ascomycota</taxon>
        <taxon>Pezizomycotina</taxon>
        <taxon>Sordariomycetes</taxon>
        <taxon>Hypocreomycetidae</taxon>
        <taxon>Glomerellales</taxon>
        <taxon>Glomerellaceae</taxon>
        <taxon>Colletotrichum</taxon>
        <taxon>Colletotrichum acutatum species complex</taxon>
    </lineage>
</organism>
<evidence type="ECO:0000313" key="2">
    <source>
        <dbReference type="Proteomes" id="UP001056436"/>
    </source>
</evidence>
<dbReference type="EMBL" id="SDAQ01000068">
    <property type="protein sequence ID" value="KAI3544206.1"/>
    <property type="molecule type" value="Genomic_DNA"/>
</dbReference>
<keyword evidence="2" id="KW-1185">Reference proteome</keyword>
<comment type="caution">
    <text evidence="1">The sequence shown here is derived from an EMBL/GenBank/DDBJ whole genome shotgun (WGS) entry which is preliminary data.</text>
</comment>
<protein>
    <submittedName>
        <fullName evidence="1">Uncharacterized protein</fullName>
    </submittedName>
</protein>